<dbReference type="Proteomes" id="UP001484239">
    <property type="component" value="Unassembled WGS sequence"/>
</dbReference>
<dbReference type="Gene3D" id="1.10.3670.10">
    <property type="entry name" value="Putative xylanase like domain"/>
    <property type="match status" value="1"/>
</dbReference>
<protein>
    <submittedName>
        <fullName evidence="2">N-acetylmuramoyl-L-alanine amidase-like domain-containing protein</fullName>
    </submittedName>
</protein>
<keyword evidence="3" id="KW-1185">Reference proteome</keyword>
<dbReference type="InterPro" id="IPR038765">
    <property type="entry name" value="Papain-like_cys_pep_sf"/>
</dbReference>
<evidence type="ECO:0000256" key="1">
    <source>
        <dbReference type="SAM" id="MobiDB-lite"/>
    </source>
</evidence>
<gene>
    <name evidence="2" type="ORF">WI372_01830</name>
</gene>
<dbReference type="PROSITE" id="PS51257">
    <property type="entry name" value="PROKAR_LIPOPROTEIN"/>
    <property type="match status" value="1"/>
</dbReference>
<feature type="region of interest" description="Disordered" evidence="1">
    <location>
        <begin position="22"/>
        <end position="52"/>
    </location>
</feature>
<evidence type="ECO:0000313" key="2">
    <source>
        <dbReference type="EMBL" id="MEK9499719.1"/>
    </source>
</evidence>
<sequence>MRTAFSVALALAMVACDSAREGEARPAAPPESGAIASPAADPATASLDTIPGTNWTERDWAVLEQKVRWAAGRGLDTVPMGTAVAELGRTFVGATYTPGTLEAPGDEHLVINLRELDCVTFIENVWALNRFLRSEGVSGLADPAAARSAYEAHLRAIRYRDGVLAGYPSRLHYFSDWLTNHEDRGHLRLITASLGGVGDAEPIDFMSTHPDAYRQLADPAFLQAIREREAYLNGRGPRIYLPQPAIAAVEGDIRDGDLIAATSTVGGLDIAHTGIALHVDGRLHLLHAPLVGRDVEISELPLADRIAGISGQDGIMVARLTEGD</sequence>
<comment type="caution">
    <text evidence="2">The sequence shown here is derived from an EMBL/GenBank/DDBJ whole genome shotgun (WGS) entry which is preliminary data.</text>
</comment>
<accession>A0ABU9E4U6</accession>
<reference evidence="2 3" key="1">
    <citation type="submission" date="2024-02" db="EMBL/GenBank/DDBJ databases">
        <title>A novel Gemmatimonadota bacterium.</title>
        <authorList>
            <person name="Du Z.-J."/>
            <person name="Ye Y.-Q."/>
        </authorList>
    </citation>
    <scope>NUCLEOTIDE SEQUENCE [LARGE SCALE GENOMIC DNA]</scope>
    <source>
        <strain evidence="2 3">DH-20</strain>
    </source>
</reference>
<feature type="compositionally biased region" description="Low complexity" evidence="1">
    <location>
        <begin position="30"/>
        <end position="49"/>
    </location>
</feature>
<dbReference type="Pfam" id="PF07313">
    <property type="entry name" value="AmiA-like"/>
    <property type="match status" value="1"/>
</dbReference>
<organism evidence="2 3">
    <name type="scientific">Gaopeijia maritima</name>
    <dbReference type="NCBI Taxonomy" id="3119007"/>
    <lineage>
        <taxon>Bacteria</taxon>
        <taxon>Pseudomonadati</taxon>
        <taxon>Gemmatimonadota</taxon>
        <taxon>Longimicrobiia</taxon>
        <taxon>Gaopeijiales</taxon>
        <taxon>Gaopeijiaceae</taxon>
        <taxon>Gaopeijia</taxon>
    </lineage>
</organism>
<dbReference type="EMBL" id="JBBHLI010000001">
    <property type="protein sequence ID" value="MEK9499719.1"/>
    <property type="molecule type" value="Genomic_DNA"/>
</dbReference>
<evidence type="ECO:0000313" key="3">
    <source>
        <dbReference type="Proteomes" id="UP001484239"/>
    </source>
</evidence>
<dbReference type="InterPro" id="IPR010846">
    <property type="entry name" value="AmiA-like"/>
</dbReference>
<proteinExistence type="predicted"/>
<dbReference type="RefSeq" id="WP_405278277.1">
    <property type="nucleotide sequence ID" value="NZ_CP144380.1"/>
</dbReference>
<dbReference type="SUPFAM" id="SSF54001">
    <property type="entry name" value="Cysteine proteinases"/>
    <property type="match status" value="1"/>
</dbReference>
<dbReference type="Gene3D" id="2.30.260.10">
    <property type="entry name" value="putative xylanase like domain"/>
    <property type="match status" value="1"/>
</dbReference>
<name>A0ABU9E4U6_9BACT</name>